<keyword evidence="4" id="KW-1185">Reference proteome</keyword>
<dbReference type="Proteomes" id="UP000317909">
    <property type="component" value="Chromosome"/>
</dbReference>
<dbReference type="RefSeq" id="WP_145435861.1">
    <property type="nucleotide sequence ID" value="NZ_CP036339.1"/>
</dbReference>
<dbReference type="Gene3D" id="3.40.50.450">
    <property type="match status" value="1"/>
</dbReference>
<feature type="domain" description="Smf/DprA SLOG" evidence="2">
    <location>
        <begin position="91"/>
        <end position="297"/>
    </location>
</feature>
<reference evidence="3 4" key="1">
    <citation type="submission" date="2019-02" db="EMBL/GenBank/DDBJ databases">
        <title>Deep-cultivation of Planctomycetes and their phenomic and genomic characterization uncovers novel biology.</title>
        <authorList>
            <person name="Wiegand S."/>
            <person name="Jogler M."/>
            <person name="Boedeker C."/>
            <person name="Pinto D."/>
            <person name="Vollmers J."/>
            <person name="Rivas-Marin E."/>
            <person name="Kohn T."/>
            <person name="Peeters S.H."/>
            <person name="Heuer A."/>
            <person name="Rast P."/>
            <person name="Oberbeckmann S."/>
            <person name="Bunk B."/>
            <person name="Jeske O."/>
            <person name="Meyerdierks A."/>
            <person name="Storesund J.E."/>
            <person name="Kallscheuer N."/>
            <person name="Luecker S."/>
            <person name="Lage O.M."/>
            <person name="Pohl T."/>
            <person name="Merkel B.J."/>
            <person name="Hornburger P."/>
            <person name="Mueller R.-W."/>
            <person name="Bruemmer F."/>
            <person name="Labrenz M."/>
            <person name="Spormann A.M."/>
            <person name="Op den Camp H."/>
            <person name="Overmann J."/>
            <person name="Amann R."/>
            <person name="Jetten M.S.M."/>
            <person name="Mascher T."/>
            <person name="Medema M.H."/>
            <person name="Devos D.P."/>
            <person name="Kaster A.-K."/>
            <person name="Ovreas L."/>
            <person name="Rohde M."/>
            <person name="Galperin M.Y."/>
            <person name="Jogler C."/>
        </authorList>
    </citation>
    <scope>NUCLEOTIDE SEQUENCE [LARGE SCALE GENOMIC DNA]</scope>
    <source>
        <strain evidence="3 4">I41</strain>
    </source>
</reference>
<evidence type="ECO:0000259" key="2">
    <source>
        <dbReference type="Pfam" id="PF02481"/>
    </source>
</evidence>
<dbReference type="NCBIfam" id="TIGR00732">
    <property type="entry name" value="dprA"/>
    <property type="match status" value="1"/>
</dbReference>
<organism evidence="3 4">
    <name type="scientific">Lacipirellula limnantheis</name>
    <dbReference type="NCBI Taxonomy" id="2528024"/>
    <lineage>
        <taxon>Bacteria</taxon>
        <taxon>Pseudomonadati</taxon>
        <taxon>Planctomycetota</taxon>
        <taxon>Planctomycetia</taxon>
        <taxon>Pirellulales</taxon>
        <taxon>Lacipirellulaceae</taxon>
        <taxon>Lacipirellula</taxon>
    </lineage>
</organism>
<protein>
    <recommendedName>
        <fullName evidence="2">Smf/DprA SLOG domain-containing protein</fullName>
    </recommendedName>
</protein>
<dbReference type="GO" id="GO:0009294">
    <property type="term" value="P:DNA-mediated transformation"/>
    <property type="evidence" value="ECO:0007669"/>
    <property type="project" value="InterPro"/>
</dbReference>
<dbReference type="InterPro" id="IPR010994">
    <property type="entry name" value="RuvA_2-like"/>
</dbReference>
<name>A0A517U650_9BACT</name>
<gene>
    <name evidence="3" type="ORF">I41_53560</name>
</gene>
<dbReference type="EMBL" id="CP036339">
    <property type="protein sequence ID" value="QDT76111.1"/>
    <property type="molecule type" value="Genomic_DNA"/>
</dbReference>
<dbReference type="InterPro" id="IPR003488">
    <property type="entry name" value="DprA"/>
</dbReference>
<proteinExistence type="inferred from homology"/>
<evidence type="ECO:0000313" key="3">
    <source>
        <dbReference type="EMBL" id="QDT76111.1"/>
    </source>
</evidence>
<dbReference type="SUPFAM" id="SSF102405">
    <property type="entry name" value="MCP/YpsA-like"/>
    <property type="match status" value="1"/>
</dbReference>
<comment type="similarity">
    <text evidence="1">Belongs to the DprA/Smf family.</text>
</comment>
<dbReference type="InterPro" id="IPR057666">
    <property type="entry name" value="DrpA_SLOG"/>
</dbReference>
<sequence>MTTVAQAPTFDDAARAEILLALTPDVGPILRTRLLERFASAEAIFAASEASLQEVQGIGPKISRRIIGARHEVQLDAQLAIAREHGLTILLPQWPGYPRSLREIPDPPGVLFVRGAIELADQMAVAIVGTRRATHYGKKQAERLAAGLARAGITVVSGMARGIDGVAHRAAMAAGGRTIAVLASGVLNPFPPEHVKLAEEIEQQGAVLSEAAPTMPPLAGMFPQRNRIISGLTMGTIVVEAADRSGALITARHAMKQGREVFAVPGPVDSPGSSGPHRLLRDGAKLVTCVDDVLEELGPLAEAAPDQRGGNIRIAAEVLLNEIEHAVLQAIEPTGSMLDDVAANCAMPIHRVLATVSVLESRRLVRKVAGNRVARI</sequence>
<evidence type="ECO:0000256" key="1">
    <source>
        <dbReference type="ARBA" id="ARBA00006525"/>
    </source>
</evidence>
<dbReference type="Pfam" id="PF14520">
    <property type="entry name" value="HHH_5"/>
    <property type="match status" value="1"/>
</dbReference>
<dbReference type="PANTHER" id="PTHR43022:SF1">
    <property type="entry name" value="PROTEIN SMF"/>
    <property type="match status" value="1"/>
</dbReference>
<dbReference type="KEGG" id="llh:I41_53560"/>
<dbReference type="Pfam" id="PF02481">
    <property type="entry name" value="DNA_processg_A"/>
    <property type="match status" value="1"/>
</dbReference>
<dbReference type="SUPFAM" id="SSF47781">
    <property type="entry name" value="RuvA domain 2-like"/>
    <property type="match status" value="1"/>
</dbReference>
<dbReference type="AlphaFoldDB" id="A0A517U650"/>
<evidence type="ECO:0000313" key="4">
    <source>
        <dbReference type="Proteomes" id="UP000317909"/>
    </source>
</evidence>
<dbReference type="PANTHER" id="PTHR43022">
    <property type="entry name" value="PROTEIN SMF"/>
    <property type="match status" value="1"/>
</dbReference>
<dbReference type="OrthoDB" id="9785707at2"/>
<accession>A0A517U650</accession>